<keyword evidence="3" id="KW-1185">Reference proteome</keyword>
<protein>
    <recommendedName>
        <fullName evidence="4">Reverse transcriptase zinc-binding domain-containing protein</fullName>
    </recommendedName>
</protein>
<gene>
    <name evidence="2" type="ORF">A4A49_56664</name>
</gene>
<reference evidence="2" key="1">
    <citation type="submission" date="2016-11" db="EMBL/GenBank/DDBJ databases">
        <title>The genome of Nicotiana attenuata.</title>
        <authorList>
            <person name="Xu S."/>
            <person name="Brockmoeller T."/>
            <person name="Gaquerel E."/>
            <person name="Navarro A."/>
            <person name="Kuhl H."/>
            <person name="Gase K."/>
            <person name="Ling Z."/>
            <person name="Zhou W."/>
            <person name="Kreitzer C."/>
            <person name="Stanke M."/>
            <person name="Tang H."/>
            <person name="Lyons E."/>
            <person name="Pandey P."/>
            <person name="Pandey S.P."/>
            <person name="Timmermann B."/>
            <person name="Baldwin I.T."/>
        </authorList>
    </citation>
    <scope>NUCLEOTIDE SEQUENCE [LARGE SCALE GENOMIC DNA]</scope>
    <source>
        <strain evidence="2">UT</strain>
    </source>
</reference>
<feature type="non-terminal residue" evidence="2">
    <location>
        <position position="113"/>
    </location>
</feature>
<proteinExistence type="predicted"/>
<sequence length="113" mass="13512">QKIGIQVAQICVFCGQKDELFEYLFFECSYIRTIWKRLLNWMGTQRQIQAWEEELHWVAYHDRKKKGIGNIIVAVFGMLIYSLWRDRNLLRFQDGSTSAEQICQEITSYINIK</sequence>
<organism evidence="2 3">
    <name type="scientific">Nicotiana attenuata</name>
    <name type="common">Coyote tobacco</name>
    <dbReference type="NCBI Taxonomy" id="49451"/>
    <lineage>
        <taxon>Eukaryota</taxon>
        <taxon>Viridiplantae</taxon>
        <taxon>Streptophyta</taxon>
        <taxon>Embryophyta</taxon>
        <taxon>Tracheophyta</taxon>
        <taxon>Spermatophyta</taxon>
        <taxon>Magnoliopsida</taxon>
        <taxon>eudicotyledons</taxon>
        <taxon>Gunneridae</taxon>
        <taxon>Pentapetalae</taxon>
        <taxon>asterids</taxon>
        <taxon>lamiids</taxon>
        <taxon>Solanales</taxon>
        <taxon>Solanaceae</taxon>
        <taxon>Nicotianoideae</taxon>
        <taxon>Nicotianeae</taxon>
        <taxon>Nicotiana</taxon>
    </lineage>
</organism>
<dbReference type="Gramene" id="OIT01607">
    <property type="protein sequence ID" value="OIT01607"/>
    <property type="gene ID" value="A4A49_56664"/>
</dbReference>
<evidence type="ECO:0000313" key="2">
    <source>
        <dbReference type="EMBL" id="OIT01607.1"/>
    </source>
</evidence>
<feature type="transmembrane region" description="Helical" evidence="1">
    <location>
        <begin position="67"/>
        <end position="84"/>
    </location>
</feature>
<dbReference type="EMBL" id="MJEQ01037188">
    <property type="protein sequence ID" value="OIT01607.1"/>
    <property type="molecule type" value="Genomic_DNA"/>
</dbReference>
<evidence type="ECO:0000313" key="3">
    <source>
        <dbReference type="Proteomes" id="UP000187609"/>
    </source>
</evidence>
<accession>A0A1J6IV71</accession>
<keyword evidence="1" id="KW-0472">Membrane</keyword>
<comment type="caution">
    <text evidence="2">The sequence shown here is derived from an EMBL/GenBank/DDBJ whole genome shotgun (WGS) entry which is preliminary data.</text>
</comment>
<name>A0A1J6IV71_NICAT</name>
<keyword evidence="1" id="KW-0812">Transmembrane</keyword>
<keyword evidence="1" id="KW-1133">Transmembrane helix</keyword>
<dbReference type="OMA" id="YIRTIWK"/>
<evidence type="ECO:0000256" key="1">
    <source>
        <dbReference type="SAM" id="Phobius"/>
    </source>
</evidence>
<feature type="non-terminal residue" evidence="2">
    <location>
        <position position="1"/>
    </location>
</feature>
<evidence type="ECO:0008006" key="4">
    <source>
        <dbReference type="Google" id="ProtNLM"/>
    </source>
</evidence>
<dbReference type="AlphaFoldDB" id="A0A1J6IV71"/>
<dbReference type="Proteomes" id="UP000187609">
    <property type="component" value="Unassembled WGS sequence"/>
</dbReference>